<keyword evidence="4" id="KW-1185">Reference proteome</keyword>
<dbReference type="PANTHER" id="PTHR43110">
    <property type="entry name" value="THIOL PEROXIDASE"/>
    <property type="match status" value="1"/>
</dbReference>
<comment type="caution">
    <text evidence="3">The sequence shown here is derived from an EMBL/GenBank/DDBJ whole genome shotgun (WGS) entry which is preliminary data.</text>
</comment>
<name>A0ABU9B5G2_9BACT</name>
<dbReference type="SUPFAM" id="SSF52833">
    <property type="entry name" value="Thioredoxin-like"/>
    <property type="match status" value="1"/>
</dbReference>
<evidence type="ECO:0000313" key="3">
    <source>
        <dbReference type="EMBL" id="MEK7954497.1"/>
    </source>
</evidence>
<dbReference type="Gene3D" id="3.40.30.10">
    <property type="entry name" value="Glutaredoxin"/>
    <property type="match status" value="1"/>
</dbReference>
<organism evidence="3 4">
    <name type="scientific">Luteolibacter soli</name>
    <dbReference type="NCBI Taxonomy" id="3135280"/>
    <lineage>
        <taxon>Bacteria</taxon>
        <taxon>Pseudomonadati</taxon>
        <taxon>Verrucomicrobiota</taxon>
        <taxon>Verrucomicrobiia</taxon>
        <taxon>Verrucomicrobiales</taxon>
        <taxon>Verrucomicrobiaceae</taxon>
        <taxon>Luteolibacter</taxon>
    </lineage>
</organism>
<dbReference type="InterPro" id="IPR050455">
    <property type="entry name" value="Tpx_Peroxidase_subfamily"/>
</dbReference>
<dbReference type="Proteomes" id="UP001371305">
    <property type="component" value="Unassembled WGS sequence"/>
</dbReference>
<evidence type="ECO:0000313" key="4">
    <source>
        <dbReference type="Proteomes" id="UP001371305"/>
    </source>
</evidence>
<accession>A0ABU9B5G2</accession>
<dbReference type="PROSITE" id="PS51352">
    <property type="entry name" value="THIOREDOXIN_2"/>
    <property type="match status" value="1"/>
</dbReference>
<keyword evidence="1" id="KW-0676">Redox-active center</keyword>
<dbReference type="PANTHER" id="PTHR43110:SF1">
    <property type="entry name" value="THIOL PEROXIDASE"/>
    <property type="match status" value="1"/>
</dbReference>
<gene>
    <name evidence="3" type="ORF">WKV53_28555</name>
</gene>
<dbReference type="InterPro" id="IPR000866">
    <property type="entry name" value="AhpC/TSA"/>
</dbReference>
<evidence type="ECO:0000259" key="2">
    <source>
        <dbReference type="PROSITE" id="PS51352"/>
    </source>
</evidence>
<protein>
    <submittedName>
        <fullName evidence="3">Redoxin domain-containing protein</fullName>
    </submittedName>
</protein>
<dbReference type="InterPro" id="IPR013766">
    <property type="entry name" value="Thioredoxin_domain"/>
</dbReference>
<reference evidence="3 4" key="1">
    <citation type="submission" date="2024-04" db="EMBL/GenBank/DDBJ databases">
        <title>Luteolibacter sp. isolated from soil.</title>
        <authorList>
            <person name="An J."/>
        </authorList>
    </citation>
    <scope>NUCLEOTIDE SEQUENCE [LARGE SCALE GENOMIC DNA]</scope>
    <source>
        <strain evidence="3 4">Y139</strain>
    </source>
</reference>
<dbReference type="InterPro" id="IPR036249">
    <property type="entry name" value="Thioredoxin-like_sf"/>
</dbReference>
<sequence length="193" mass="21148">MIPTIKRLSQPERSTTMSNEANYEQMYSKSPRTALPAGDEAPDFSLRSTPDQWVTLSEFRGQPVIVAFYPADWSPVCGDQMALYNEILPEFQKLGAALVGISVDGTWCHAAFAKDRKLHFPLLADFEPKGAVARSYGVYRDKDGVSERALFVIDADGFIHWSHVSPVGVNPGAAGILSALEELQTKKEAATVS</sequence>
<feature type="domain" description="Thioredoxin" evidence="2">
    <location>
        <begin position="35"/>
        <end position="185"/>
    </location>
</feature>
<proteinExistence type="predicted"/>
<evidence type="ECO:0000256" key="1">
    <source>
        <dbReference type="ARBA" id="ARBA00023284"/>
    </source>
</evidence>
<dbReference type="EMBL" id="JBBUKT010000028">
    <property type="protein sequence ID" value="MEK7954497.1"/>
    <property type="molecule type" value="Genomic_DNA"/>
</dbReference>
<dbReference type="Pfam" id="PF00578">
    <property type="entry name" value="AhpC-TSA"/>
    <property type="match status" value="1"/>
</dbReference>